<reference evidence="2" key="1">
    <citation type="submission" date="2023-10" db="EMBL/GenBank/DDBJ databases">
        <authorList>
            <person name="Chen Y."/>
            <person name="Shah S."/>
            <person name="Dougan E. K."/>
            <person name="Thang M."/>
            <person name="Chan C."/>
        </authorList>
    </citation>
    <scope>NUCLEOTIDE SEQUENCE [LARGE SCALE GENOMIC DNA]</scope>
</reference>
<keyword evidence="1" id="KW-1133">Transmembrane helix</keyword>
<accession>A0ABN9UWR9</accession>
<gene>
    <name evidence="2" type="ORF">PCOR1329_LOCUS51857</name>
</gene>
<evidence type="ECO:0000256" key="1">
    <source>
        <dbReference type="SAM" id="Phobius"/>
    </source>
</evidence>
<proteinExistence type="predicted"/>
<name>A0ABN9UWR9_9DINO</name>
<protein>
    <submittedName>
        <fullName evidence="2">Uncharacterized protein</fullName>
    </submittedName>
</protein>
<dbReference type="EMBL" id="CAUYUJ010016301">
    <property type="protein sequence ID" value="CAK0863815.1"/>
    <property type="molecule type" value="Genomic_DNA"/>
</dbReference>
<sequence>MRAAQERGGGARGARAPPCRARARWLPAARLDAALRAGNPTLVMLMLKEHKHLDPPTKVPRKVTDSSGAVFFVFVVAVLLFAAVYAGRYGNRRIYDRKARLSARAAHRRTELAWCQ</sequence>
<evidence type="ECO:0000313" key="2">
    <source>
        <dbReference type="EMBL" id="CAK0863815.1"/>
    </source>
</evidence>
<feature type="transmembrane region" description="Helical" evidence="1">
    <location>
        <begin position="68"/>
        <end position="87"/>
    </location>
</feature>
<keyword evidence="1" id="KW-0812">Transmembrane</keyword>
<keyword evidence="3" id="KW-1185">Reference proteome</keyword>
<evidence type="ECO:0000313" key="3">
    <source>
        <dbReference type="Proteomes" id="UP001189429"/>
    </source>
</evidence>
<organism evidence="2 3">
    <name type="scientific">Prorocentrum cordatum</name>
    <dbReference type="NCBI Taxonomy" id="2364126"/>
    <lineage>
        <taxon>Eukaryota</taxon>
        <taxon>Sar</taxon>
        <taxon>Alveolata</taxon>
        <taxon>Dinophyceae</taxon>
        <taxon>Prorocentrales</taxon>
        <taxon>Prorocentraceae</taxon>
        <taxon>Prorocentrum</taxon>
    </lineage>
</organism>
<comment type="caution">
    <text evidence="2">The sequence shown here is derived from an EMBL/GenBank/DDBJ whole genome shotgun (WGS) entry which is preliminary data.</text>
</comment>
<keyword evidence="1" id="KW-0472">Membrane</keyword>
<dbReference type="Proteomes" id="UP001189429">
    <property type="component" value="Unassembled WGS sequence"/>
</dbReference>